<evidence type="ECO:0000313" key="3">
    <source>
        <dbReference type="Proteomes" id="UP000192247"/>
    </source>
</evidence>
<dbReference type="InParanoid" id="A0A1V9WYB9"/>
<name>A0A1V9WYB9_9ACAR</name>
<protein>
    <submittedName>
        <fullName evidence="2">Uncharacterized protein</fullName>
    </submittedName>
</protein>
<evidence type="ECO:0000256" key="1">
    <source>
        <dbReference type="SAM" id="SignalP"/>
    </source>
</evidence>
<dbReference type="EMBL" id="MNPL01033352">
    <property type="protein sequence ID" value="OQR66219.1"/>
    <property type="molecule type" value="Genomic_DNA"/>
</dbReference>
<feature type="chain" id="PRO_5012799934" evidence="1">
    <location>
        <begin position="27"/>
        <end position="96"/>
    </location>
</feature>
<accession>A0A1V9WYB9</accession>
<sequence length="96" mass="10437">MPQKFRIHIFECLVAVTLLLITLCDAGPSRERHQAFCAGYGQRCDPSDDRVCCGQTVCSDGKCGSLNSRTGSDLFINGGGNNRKFKPSPIRSAEGR</sequence>
<proteinExistence type="predicted"/>
<dbReference type="AlphaFoldDB" id="A0A1V9WYB9"/>
<organism evidence="2 3">
    <name type="scientific">Tropilaelaps mercedesae</name>
    <dbReference type="NCBI Taxonomy" id="418985"/>
    <lineage>
        <taxon>Eukaryota</taxon>
        <taxon>Metazoa</taxon>
        <taxon>Ecdysozoa</taxon>
        <taxon>Arthropoda</taxon>
        <taxon>Chelicerata</taxon>
        <taxon>Arachnida</taxon>
        <taxon>Acari</taxon>
        <taxon>Parasitiformes</taxon>
        <taxon>Mesostigmata</taxon>
        <taxon>Gamasina</taxon>
        <taxon>Dermanyssoidea</taxon>
        <taxon>Laelapidae</taxon>
        <taxon>Tropilaelaps</taxon>
    </lineage>
</organism>
<evidence type="ECO:0000313" key="2">
    <source>
        <dbReference type="EMBL" id="OQR66219.1"/>
    </source>
</evidence>
<feature type="signal peptide" evidence="1">
    <location>
        <begin position="1"/>
        <end position="26"/>
    </location>
</feature>
<comment type="caution">
    <text evidence="2">The sequence shown here is derived from an EMBL/GenBank/DDBJ whole genome shotgun (WGS) entry which is preliminary data.</text>
</comment>
<keyword evidence="1" id="KW-0732">Signal</keyword>
<gene>
    <name evidence="2" type="ORF">BIW11_14298</name>
</gene>
<dbReference type="Proteomes" id="UP000192247">
    <property type="component" value="Unassembled WGS sequence"/>
</dbReference>
<reference evidence="2 3" key="1">
    <citation type="journal article" date="2017" name="Gigascience">
        <title>Draft genome of the honey bee ectoparasitic mite, Tropilaelaps mercedesae, is shaped by the parasitic life history.</title>
        <authorList>
            <person name="Dong X."/>
            <person name="Armstrong S.D."/>
            <person name="Xia D."/>
            <person name="Makepeace B.L."/>
            <person name="Darby A.C."/>
            <person name="Kadowaki T."/>
        </authorList>
    </citation>
    <scope>NUCLEOTIDE SEQUENCE [LARGE SCALE GENOMIC DNA]</scope>
    <source>
        <strain evidence="2">Wuxi-XJTLU</strain>
    </source>
</reference>
<keyword evidence="3" id="KW-1185">Reference proteome</keyword>